<dbReference type="CDD" id="cd04301">
    <property type="entry name" value="NAT_SF"/>
    <property type="match status" value="1"/>
</dbReference>
<evidence type="ECO:0000256" key="1">
    <source>
        <dbReference type="ARBA" id="ARBA00022679"/>
    </source>
</evidence>
<dbReference type="Pfam" id="PF13508">
    <property type="entry name" value="Acetyltransf_7"/>
    <property type="match status" value="1"/>
</dbReference>
<name>Q2KWT8_BORA1</name>
<dbReference type="SUPFAM" id="SSF55729">
    <property type="entry name" value="Acyl-CoA N-acyltransferases (Nat)"/>
    <property type="match status" value="1"/>
</dbReference>
<dbReference type="InterPro" id="IPR016181">
    <property type="entry name" value="Acyl_CoA_acyltransferase"/>
</dbReference>
<dbReference type="PANTHER" id="PTHR43800:SF1">
    <property type="entry name" value="PEPTIDYL-LYSINE N-ACETYLTRANSFERASE YJAB"/>
    <property type="match status" value="1"/>
</dbReference>
<protein>
    <submittedName>
        <fullName evidence="4">GnaT-family acetyltransferase</fullName>
    </submittedName>
</protein>
<dbReference type="Proteomes" id="UP000001977">
    <property type="component" value="Chromosome"/>
</dbReference>
<organism evidence="4 5">
    <name type="scientific">Bordetella avium (strain 197N)</name>
    <dbReference type="NCBI Taxonomy" id="360910"/>
    <lineage>
        <taxon>Bacteria</taxon>
        <taxon>Pseudomonadati</taxon>
        <taxon>Pseudomonadota</taxon>
        <taxon>Betaproteobacteria</taxon>
        <taxon>Burkholderiales</taxon>
        <taxon>Alcaligenaceae</taxon>
        <taxon>Bordetella</taxon>
    </lineage>
</organism>
<dbReference type="Gene3D" id="3.40.630.30">
    <property type="match status" value="1"/>
</dbReference>
<keyword evidence="2" id="KW-0012">Acyltransferase</keyword>
<evidence type="ECO:0000313" key="4">
    <source>
        <dbReference type="EMBL" id="CAJ48374.1"/>
    </source>
</evidence>
<sequence>MPSTITVRLWQPDTTPSAETLAQLWLRSVRATHDFLDEATVLALYPEVRDHYLPAVTLWLAEEASGLCLGFMGLQVHAQGADVAMLFIEPAARGQGLGRRLLDQARADHGALTVDVNEQNPQAWEFYRHYGFEQTGRSPLDGQGRPFPLIHMALRGDPSCAGLGLP</sequence>
<dbReference type="EMBL" id="AM167904">
    <property type="protein sequence ID" value="CAJ48374.1"/>
    <property type="molecule type" value="Genomic_DNA"/>
</dbReference>
<keyword evidence="5" id="KW-1185">Reference proteome</keyword>
<dbReference type="PROSITE" id="PS51186">
    <property type="entry name" value="GNAT"/>
    <property type="match status" value="1"/>
</dbReference>
<dbReference type="AlphaFoldDB" id="Q2KWT8"/>
<dbReference type="GO" id="GO:0016747">
    <property type="term" value="F:acyltransferase activity, transferring groups other than amino-acyl groups"/>
    <property type="evidence" value="ECO:0007669"/>
    <property type="project" value="InterPro"/>
</dbReference>
<dbReference type="InterPro" id="IPR000182">
    <property type="entry name" value="GNAT_dom"/>
</dbReference>
<reference evidence="4 5" key="1">
    <citation type="journal article" date="2006" name="J. Bacteriol.">
        <title>Comparison of the genome sequence of the poultry pathogen Bordetella avium with those of B. bronchiseptica, B. pertussis, and B. parapertussis reveals extensive diversity in surface structures associated with host interaction.</title>
        <authorList>
            <person name="Sebaihia M."/>
            <person name="Preston A."/>
            <person name="Maskell D.J."/>
            <person name="Kuzmiak H."/>
            <person name="Connell T.D."/>
            <person name="King N.D."/>
            <person name="Orndorff P.E."/>
            <person name="Miyamoto D.M."/>
            <person name="Thomson N.R."/>
            <person name="Harris D."/>
            <person name="Goble A."/>
            <person name="Lord A."/>
            <person name="Murphy L."/>
            <person name="Quail M.A."/>
            <person name="Rutter S."/>
            <person name="Squares R."/>
            <person name="Squares S."/>
            <person name="Woodward J."/>
            <person name="Parkhill J."/>
            <person name="Temple L.M."/>
        </authorList>
    </citation>
    <scope>NUCLEOTIDE SEQUENCE [LARGE SCALE GENOMIC DNA]</scope>
    <source>
        <strain evidence="4 5">197N</strain>
    </source>
</reference>
<keyword evidence="1" id="KW-0808">Transferase</keyword>
<feature type="domain" description="N-acetyltransferase" evidence="3">
    <location>
        <begin position="5"/>
        <end position="157"/>
    </location>
</feature>
<accession>Q2KWT8</accession>
<evidence type="ECO:0000313" key="5">
    <source>
        <dbReference type="Proteomes" id="UP000001977"/>
    </source>
</evidence>
<dbReference type="PANTHER" id="PTHR43800">
    <property type="entry name" value="PEPTIDYL-LYSINE N-ACETYLTRANSFERASE YJAB"/>
    <property type="match status" value="1"/>
</dbReference>
<dbReference type="STRING" id="360910.BAV0762"/>
<dbReference type="HOGENOM" id="CLU_013985_21_0_4"/>
<gene>
    <name evidence="4" type="ordered locus">BAV0762</name>
</gene>
<dbReference type="KEGG" id="bav:BAV0762"/>
<evidence type="ECO:0000259" key="3">
    <source>
        <dbReference type="PROSITE" id="PS51186"/>
    </source>
</evidence>
<dbReference type="RefSeq" id="WP_012416456.1">
    <property type="nucleotide sequence ID" value="NC_010645.1"/>
</dbReference>
<evidence type="ECO:0000256" key="2">
    <source>
        <dbReference type="ARBA" id="ARBA00023315"/>
    </source>
</evidence>
<dbReference type="GeneID" id="92936056"/>
<dbReference type="eggNOG" id="COG0456">
    <property type="taxonomic scope" value="Bacteria"/>
</dbReference>
<proteinExistence type="predicted"/>
<dbReference type="OrthoDB" id="9789605at2"/>